<evidence type="ECO:0000313" key="1">
    <source>
        <dbReference type="EMBL" id="CUQ01601.1"/>
    </source>
</evidence>
<organism evidence="1 2">
    <name type="scientific">Anaerotruncus colihominis</name>
    <dbReference type="NCBI Taxonomy" id="169435"/>
    <lineage>
        <taxon>Bacteria</taxon>
        <taxon>Bacillati</taxon>
        <taxon>Bacillota</taxon>
        <taxon>Clostridia</taxon>
        <taxon>Eubacteriales</taxon>
        <taxon>Oscillospiraceae</taxon>
        <taxon>Anaerotruncus</taxon>
    </lineage>
</organism>
<protein>
    <submittedName>
        <fullName evidence="1">Uncharacterized protein</fullName>
    </submittedName>
</protein>
<accession>A0A174SZ75</accession>
<proteinExistence type="predicted"/>
<dbReference type="OrthoDB" id="3235126at2"/>
<reference evidence="1 2" key="1">
    <citation type="submission" date="2015-09" db="EMBL/GenBank/DDBJ databases">
        <authorList>
            <consortium name="Pathogen Informatics"/>
        </authorList>
    </citation>
    <scope>NUCLEOTIDE SEQUENCE [LARGE SCALE GENOMIC DNA]</scope>
    <source>
        <strain evidence="1 2">2789STDY5834939</strain>
    </source>
</reference>
<gene>
    <name evidence="1" type="ORF">ERS852551_02768</name>
</gene>
<evidence type="ECO:0000313" key="2">
    <source>
        <dbReference type="Proteomes" id="UP000095765"/>
    </source>
</evidence>
<dbReference type="EMBL" id="CZBE01000021">
    <property type="protein sequence ID" value="CUQ01601.1"/>
    <property type="molecule type" value="Genomic_DNA"/>
</dbReference>
<dbReference type="GeneID" id="72463444"/>
<dbReference type="Proteomes" id="UP000095765">
    <property type="component" value="Unassembled WGS sequence"/>
</dbReference>
<name>A0A174SZ75_9FIRM</name>
<dbReference type="AlphaFoldDB" id="A0A174SZ75"/>
<dbReference type="RefSeq" id="WP_006877006.1">
    <property type="nucleotide sequence ID" value="NZ_CABIWA010000004.1"/>
</dbReference>
<sequence length="84" mass="9487">MLKREGIDKLCAAVMALAVVLTLIFMNGKTLGPTPAFSTPGYETRLFDKSRFHTIDILIDDWQAFLDTALEEQYSTCTIMIVRE</sequence>